<dbReference type="PANTHER" id="PTHR38593">
    <property type="entry name" value="BLR2558 PROTEIN"/>
    <property type="match status" value="1"/>
</dbReference>
<evidence type="ECO:0000313" key="3">
    <source>
        <dbReference type="EMBL" id="GGI26370.1"/>
    </source>
</evidence>
<dbReference type="PROSITE" id="PS51257">
    <property type="entry name" value="PROKAR_LIPOPROTEIN"/>
    <property type="match status" value="1"/>
</dbReference>
<gene>
    <name evidence="3" type="ORF">GCM10008119_22320</name>
</gene>
<evidence type="ECO:0000259" key="2">
    <source>
        <dbReference type="Pfam" id="PF13628"/>
    </source>
</evidence>
<feature type="domain" description="DUF4142" evidence="2">
    <location>
        <begin position="60"/>
        <end position="192"/>
    </location>
</feature>
<proteinExistence type="predicted"/>
<reference evidence="4" key="1">
    <citation type="journal article" date="2019" name="Int. J. Syst. Evol. Microbiol.">
        <title>The Global Catalogue of Microorganisms (GCM) 10K type strain sequencing project: providing services to taxonomists for standard genome sequencing and annotation.</title>
        <authorList>
            <consortium name="The Broad Institute Genomics Platform"/>
            <consortium name="The Broad Institute Genome Sequencing Center for Infectious Disease"/>
            <person name="Wu L."/>
            <person name="Ma J."/>
        </authorList>
    </citation>
    <scope>NUCLEOTIDE SEQUENCE [LARGE SCALE GENOMIC DNA]</scope>
    <source>
        <strain evidence="4">CCM 8939</strain>
    </source>
</reference>
<organism evidence="3 4">
    <name type="scientific">Pedobacter mendelii</name>
    <dbReference type="NCBI Taxonomy" id="1908240"/>
    <lineage>
        <taxon>Bacteria</taxon>
        <taxon>Pseudomonadati</taxon>
        <taxon>Bacteroidota</taxon>
        <taxon>Sphingobacteriia</taxon>
        <taxon>Sphingobacteriales</taxon>
        <taxon>Sphingobacteriaceae</taxon>
        <taxon>Pedobacter</taxon>
    </lineage>
</organism>
<sequence length="197" mass="21622">MKKIFLGLAIYATITFQSCQSADKKSSTMKDSVSGDTTMVNGNHVTGAESTESSVDEEGATFLKKAVVGGIIQIEAAKIAIENAKSTEVKNFAQQMLTDHVKALKEIKDLAIKKKIITPDALPAEEQIHIDAMKKITGSEFDKHYIDMMVNDHDKVVTIFKQGEQNKDSDLKKLANKTLSVIEGHTEKAKEIALKIK</sequence>
<accession>A0ABQ2BK20</accession>
<dbReference type="EMBL" id="BMDJ01000005">
    <property type="protein sequence ID" value="GGI26370.1"/>
    <property type="molecule type" value="Genomic_DNA"/>
</dbReference>
<evidence type="ECO:0000256" key="1">
    <source>
        <dbReference type="SAM" id="MobiDB-lite"/>
    </source>
</evidence>
<dbReference type="InterPro" id="IPR025419">
    <property type="entry name" value="DUF4142"/>
</dbReference>
<evidence type="ECO:0000313" key="4">
    <source>
        <dbReference type="Proteomes" id="UP000645390"/>
    </source>
</evidence>
<name>A0ABQ2BK20_9SPHI</name>
<feature type="compositionally biased region" description="Polar residues" evidence="1">
    <location>
        <begin position="29"/>
        <end position="53"/>
    </location>
</feature>
<keyword evidence="4" id="KW-1185">Reference proteome</keyword>
<dbReference type="Proteomes" id="UP000645390">
    <property type="component" value="Unassembled WGS sequence"/>
</dbReference>
<dbReference type="Gene3D" id="1.20.1260.10">
    <property type="match status" value="1"/>
</dbReference>
<protein>
    <recommendedName>
        <fullName evidence="2">DUF4142 domain-containing protein</fullName>
    </recommendedName>
</protein>
<feature type="region of interest" description="Disordered" evidence="1">
    <location>
        <begin position="25"/>
        <end position="53"/>
    </location>
</feature>
<dbReference type="PANTHER" id="PTHR38593:SF1">
    <property type="entry name" value="BLR2558 PROTEIN"/>
    <property type="match status" value="1"/>
</dbReference>
<dbReference type="RefSeq" id="WP_188414249.1">
    <property type="nucleotide sequence ID" value="NZ_BMDJ01000005.1"/>
</dbReference>
<dbReference type="Pfam" id="PF13628">
    <property type="entry name" value="DUF4142"/>
    <property type="match status" value="1"/>
</dbReference>
<comment type="caution">
    <text evidence="3">The sequence shown here is derived from an EMBL/GenBank/DDBJ whole genome shotgun (WGS) entry which is preliminary data.</text>
</comment>
<dbReference type="InterPro" id="IPR012347">
    <property type="entry name" value="Ferritin-like"/>
</dbReference>